<dbReference type="InterPro" id="IPR002104">
    <property type="entry name" value="Integrase_catalytic"/>
</dbReference>
<dbReference type="EMBL" id="PVWK01000081">
    <property type="protein sequence ID" value="PSB28292.1"/>
    <property type="molecule type" value="Genomic_DNA"/>
</dbReference>
<gene>
    <name evidence="3" type="ORF">C7B82_13915</name>
</gene>
<reference evidence="4" key="1">
    <citation type="submission" date="2018-02" db="EMBL/GenBank/DDBJ databases">
        <authorList>
            <person name="Moore K."/>
            <person name="Momper L."/>
        </authorList>
    </citation>
    <scope>NUCLEOTIDE SEQUENCE [LARGE SCALE GENOMIC DNA]</scope>
    <source>
        <strain evidence="4">ULC18</strain>
    </source>
</reference>
<keyword evidence="1" id="KW-0233">DNA recombination</keyword>
<dbReference type="AlphaFoldDB" id="A0A2T1E6C1"/>
<evidence type="ECO:0000256" key="1">
    <source>
        <dbReference type="ARBA" id="ARBA00023172"/>
    </source>
</evidence>
<dbReference type="SUPFAM" id="SSF56349">
    <property type="entry name" value="DNA breaking-rejoining enzymes"/>
    <property type="match status" value="1"/>
</dbReference>
<organism evidence="3 4">
    <name type="scientific">Stenomitos frigidus ULC18</name>
    <dbReference type="NCBI Taxonomy" id="2107698"/>
    <lineage>
        <taxon>Bacteria</taxon>
        <taxon>Bacillati</taxon>
        <taxon>Cyanobacteriota</taxon>
        <taxon>Cyanophyceae</taxon>
        <taxon>Leptolyngbyales</taxon>
        <taxon>Leptolyngbyaceae</taxon>
        <taxon>Stenomitos</taxon>
    </lineage>
</organism>
<dbReference type="GO" id="GO:0015074">
    <property type="term" value="P:DNA integration"/>
    <property type="evidence" value="ECO:0007669"/>
    <property type="project" value="InterPro"/>
</dbReference>
<dbReference type="GO" id="GO:0003677">
    <property type="term" value="F:DNA binding"/>
    <property type="evidence" value="ECO:0007669"/>
    <property type="project" value="InterPro"/>
</dbReference>
<protein>
    <submittedName>
        <fullName evidence="3">Integrase</fullName>
    </submittedName>
</protein>
<dbReference type="InterPro" id="IPR011010">
    <property type="entry name" value="DNA_brk_join_enz"/>
</dbReference>
<dbReference type="OrthoDB" id="421803at2"/>
<sequence length="397" mass="44607">MTDANAAIDARILQTNQRLKAAHMGFQIERRGQKLGLRGMLPPRPGSLRLKPSQQRLSLGLPATSAGLKQAEQTVKVIVAQIIQNSFDWRQYDSGSGWGRLDQIGLAQQLQAFEHHFLTEPSRLSHPASAKTTWETAYSPYLRKLEAIAQANPQLSFVEVLYATVRATEDNSRSRQVCCTALGALAKFLSVELPIDLKSLWGSYGLSQMRARTLPSDALIASTWESIPNPGWQFVYAVMATYGLRNHEVFFCDYSALLQGKPEATIRVLNTSKTGSHDVWPFYPEWVDHFNLRSIQLPAIQTDLTQTTLQRIGQRVTSQFRRYDLPFSPYNLRHAWAVRTIHFGLADTVAARMMGHSVAVHNRTYHQWMTHRDQQQAVETALNRNQLVAPGGGKAEG</sequence>
<dbReference type="Proteomes" id="UP000239576">
    <property type="component" value="Unassembled WGS sequence"/>
</dbReference>
<dbReference type="Gene3D" id="1.10.443.10">
    <property type="entry name" value="Intergrase catalytic core"/>
    <property type="match status" value="1"/>
</dbReference>
<dbReference type="RefSeq" id="WP_106256892.1">
    <property type="nucleotide sequence ID" value="NZ_CAWNSW010000004.1"/>
</dbReference>
<dbReference type="GO" id="GO:0006310">
    <property type="term" value="P:DNA recombination"/>
    <property type="evidence" value="ECO:0007669"/>
    <property type="project" value="UniProtKB-KW"/>
</dbReference>
<reference evidence="3 4" key="2">
    <citation type="submission" date="2018-03" db="EMBL/GenBank/DDBJ databases">
        <title>The ancient ancestry and fast evolution of plastids.</title>
        <authorList>
            <person name="Moore K.R."/>
            <person name="Magnabosco C."/>
            <person name="Momper L."/>
            <person name="Gold D.A."/>
            <person name="Bosak T."/>
            <person name="Fournier G.P."/>
        </authorList>
    </citation>
    <scope>NUCLEOTIDE SEQUENCE [LARGE SCALE GENOMIC DNA]</scope>
    <source>
        <strain evidence="3 4">ULC18</strain>
    </source>
</reference>
<comment type="caution">
    <text evidence="3">The sequence shown here is derived from an EMBL/GenBank/DDBJ whole genome shotgun (WGS) entry which is preliminary data.</text>
</comment>
<evidence type="ECO:0000313" key="4">
    <source>
        <dbReference type="Proteomes" id="UP000239576"/>
    </source>
</evidence>
<evidence type="ECO:0000259" key="2">
    <source>
        <dbReference type="PROSITE" id="PS51898"/>
    </source>
</evidence>
<accession>A0A2T1E6C1</accession>
<dbReference type="InterPro" id="IPR013762">
    <property type="entry name" value="Integrase-like_cat_sf"/>
</dbReference>
<keyword evidence="4" id="KW-1185">Reference proteome</keyword>
<feature type="domain" description="Tyr recombinase" evidence="2">
    <location>
        <begin position="209"/>
        <end position="379"/>
    </location>
</feature>
<dbReference type="PROSITE" id="PS51898">
    <property type="entry name" value="TYR_RECOMBINASE"/>
    <property type="match status" value="1"/>
</dbReference>
<evidence type="ECO:0000313" key="3">
    <source>
        <dbReference type="EMBL" id="PSB28292.1"/>
    </source>
</evidence>
<proteinExistence type="predicted"/>
<name>A0A2T1E6C1_9CYAN</name>